<gene>
    <name evidence="3" type="ORF">BJ554DRAFT_301</name>
</gene>
<accession>A0A8H8DIP3</accession>
<proteinExistence type="predicted"/>
<dbReference type="EMBL" id="JAEFCI010007058">
    <property type="protein sequence ID" value="KAG5459307.1"/>
    <property type="molecule type" value="Genomic_DNA"/>
</dbReference>
<dbReference type="Proteomes" id="UP000673691">
    <property type="component" value="Unassembled WGS sequence"/>
</dbReference>
<dbReference type="InterPro" id="IPR028124">
    <property type="entry name" value="SMAP_dom"/>
</dbReference>
<dbReference type="Pfam" id="PF15477">
    <property type="entry name" value="SMAP"/>
    <property type="match status" value="1"/>
</dbReference>
<sequence length="72" mass="7861">MCLMGARKGGSDQSAGKRKKAEVISKETHASMINPAANKRIQDDLQKQFESGMAARRAKQRGIGFKSWGPNV</sequence>
<dbReference type="AlphaFoldDB" id="A0A8H8DIP3"/>
<organism evidence="3 4">
    <name type="scientific">Olpidium bornovanus</name>
    <dbReference type="NCBI Taxonomy" id="278681"/>
    <lineage>
        <taxon>Eukaryota</taxon>
        <taxon>Fungi</taxon>
        <taxon>Fungi incertae sedis</taxon>
        <taxon>Olpidiomycota</taxon>
        <taxon>Olpidiomycotina</taxon>
        <taxon>Olpidiomycetes</taxon>
        <taxon>Olpidiales</taxon>
        <taxon>Olpidiaceae</taxon>
        <taxon>Olpidium</taxon>
    </lineage>
</organism>
<keyword evidence="4" id="KW-1185">Reference proteome</keyword>
<feature type="domain" description="Small acidic protein-like" evidence="2">
    <location>
        <begin position="3"/>
        <end position="64"/>
    </location>
</feature>
<feature type="region of interest" description="Disordered" evidence="1">
    <location>
        <begin position="1"/>
        <end position="28"/>
    </location>
</feature>
<evidence type="ECO:0000256" key="1">
    <source>
        <dbReference type="SAM" id="MobiDB-lite"/>
    </source>
</evidence>
<reference evidence="3 4" key="1">
    <citation type="journal article" name="Sci. Rep.">
        <title>Genome-scale phylogenetic analyses confirm Olpidium as the closest living zoosporic fungus to the non-flagellated, terrestrial fungi.</title>
        <authorList>
            <person name="Chang Y."/>
            <person name="Rochon D."/>
            <person name="Sekimoto S."/>
            <person name="Wang Y."/>
            <person name="Chovatia M."/>
            <person name="Sandor L."/>
            <person name="Salamov A."/>
            <person name="Grigoriev I.V."/>
            <person name="Stajich J.E."/>
            <person name="Spatafora J.W."/>
        </authorList>
    </citation>
    <scope>NUCLEOTIDE SEQUENCE [LARGE SCALE GENOMIC DNA]</scope>
    <source>
        <strain evidence="3">S191</strain>
    </source>
</reference>
<name>A0A8H8DIP3_9FUNG</name>
<dbReference type="OrthoDB" id="10066125at2759"/>
<evidence type="ECO:0000259" key="2">
    <source>
        <dbReference type="Pfam" id="PF15477"/>
    </source>
</evidence>
<protein>
    <recommendedName>
        <fullName evidence="2">Small acidic protein-like domain-containing protein</fullName>
    </recommendedName>
</protein>
<comment type="caution">
    <text evidence="3">The sequence shown here is derived from an EMBL/GenBank/DDBJ whole genome shotgun (WGS) entry which is preliminary data.</text>
</comment>
<evidence type="ECO:0000313" key="3">
    <source>
        <dbReference type="EMBL" id="KAG5459307.1"/>
    </source>
</evidence>
<evidence type="ECO:0000313" key="4">
    <source>
        <dbReference type="Proteomes" id="UP000673691"/>
    </source>
</evidence>